<protein>
    <submittedName>
        <fullName evidence="6">Poly-beta-1,6-N-acetyl-D-glucosamine synthase</fullName>
        <ecNumber evidence="6">2.4.1.-</ecNumber>
    </submittedName>
</protein>
<keyword evidence="4" id="KW-0472">Membrane</keyword>
<reference evidence="6 7" key="1">
    <citation type="submission" date="2018-04" db="EMBL/GenBank/DDBJ databases">
        <title>Adhaeribacter sp. HMF7616 genome sequencing and assembly.</title>
        <authorList>
            <person name="Kang H."/>
            <person name="Kang J."/>
            <person name="Cha I."/>
            <person name="Kim H."/>
            <person name="Joh K."/>
        </authorList>
    </citation>
    <scope>NUCLEOTIDE SEQUENCE [LARGE SCALE GENOMIC DNA]</scope>
    <source>
        <strain evidence="6 7">HMF7616</strain>
    </source>
</reference>
<keyword evidence="3 6" id="KW-0808">Transferase</keyword>
<comment type="caution">
    <text evidence="6">The sequence shown here is derived from an EMBL/GenBank/DDBJ whole genome shotgun (WGS) entry which is preliminary data.</text>
</comment>
<evidence type="ECO:0000313" key="7">
    <source>
        <dbReference type="Proteomes" id="UP000253919"/>
    </source>
</evidence>
<evidence type="ECO:0000256" key="3">
    <source>
        <dbReference type="ARBA" id="ARBA00022679"/>
    </source>
</evidence>
<feature type="transmembrane region" description="Helical" evidence="4">
    <location>
        <begin position="305"/>
        <end position="324"/>
    </location>
</feature>
<dbReference type="PANTHER" id="PTHR43630:SF1">
    <property type="entry name" value="POLY-BETA-1,6-N-ACETYL-D-GLUCOSAMINE SYNTHASE"/>
    <property type="match status" value="1"/>
</dbReference>
<evidence type="ECO:0000256" key="2">
    <source>
        <dbReference type="ARBA" id="ARBA00022676"/>
    </source>
</evidence>
<keyword evidence="4" id="KW-1133">Transmembrane helix</keyword>
<sequence>MLSLLLILLLCVLVQVGYTFYYFYSLAHYTAPEPTANQLPVSVIISAHNEYQNLQQLLPALLAQDYAIFEVVVINDRSTDETADLLREWQAQYSQIRVVTVYDTPAEFNSKKYALTLGIRVARYEYLLLTDADCKPLTNKWIAAMQSSFSTGADIILGYSPYLKLPGFLNNLIRYETLLTAIQYLSFSLKNNAYMAVGRNVAYTKTCFYQTKGFASHIKFLGGDDDLFVQNAVAHSSPAIAISTNAQTVSIPKQTYSEWITQKRRHLRVGLQYKWTDRLRIGTFMLSNIIFYIILLVMLLLQQYLWLLGILFFVRGIVLLTAYARIARKLNEKLPVIGIVFMDAAYFLHYLFLGVSVVLFKKVRWK</sequence>
<feature type="transmembrane region" description="Helical" evidence="4">
    <location>
        <begin position="281"/>
        <end position="300"/>
    </location>
</feature>
<dbReference type="Proteomes" id="UP000253919">
    <property type="component" value="Unassembled WGS sequence"/>
</dbReference>
<keyword evidence="7" id="KW-1185">Reference proteome</keyword>
<dbReference type="Gene3D" id="3.90.550.10">
    <property type="entry name" value="Spore Coat Polysaccharide Biosynthesis Protein SpsA, Chain A"/>
    <property type="match status" value="1"/>
</dbReference>
<comment type="similarity">
    <text evidence="1">Belongs to the glycosyltransferase 2 family.</text>
</comment>
<keyword evidence="4" id="KW-0812">Transmembrane</keyword>
<dbReference type="PANTHER" id="PTHR43630">
    <property type="entry name" value="POLY-BETA-1,6-N-ACETYL-D-GLUCOSAMINE SYNTHASE"/>
    <property type="match status" value="1"/>
</dbReference>
<evidence type="ECO:0000256" key="4">
    <source>
        <dbReference type="SAM" id="Phobius"/>
    </source>
</evidence>
<dbReference type="InterPro" id="IPR001173">
    <property type="entry name" value="Glyco_trans_2-like"/>
</dbReference>
<evidence type="ECO:0000313" key="6">
    <source>
        <dbReference type="EMBL" id="RDC62167.1"/>
    </source>
</evidence>
<evidence type="ECO:0000256" key="1">
    <source>
        <dbReference type="ARBA" id="ARBA00006739"/>
    </source>
</evidence>
<name>A0A369QFX5_9BACT</name>
<accession>A0A369QFX5</accession>
<feature type="domain" description="Glycosyltransferase 2-like" evidence="5">
    <location>
        <begin position="42"/>
        <end position="172"/>
    </location>
</feature>
<dbReference type="GO" id="GO:0016757">
    <property type="term" value="F:glycosyltransferase activity"/>
    <property type="evidence" value="ECO:0007669"/>
    <property type="project" value="UniProtKB-KW"/>
</dbReference>
<feature type="transmembrane region" description="Helical" evidence="4">
    <location>
        <begin position="336"/>
        <end position="360"/>
    </location>
</feature>
<organism evidence="6 7">
    <name type="scientific">Adhaeribacter pallidiroseus</name>
    <dbReference type="NCBI Taxonomy" id="2072847"/>
    <lineage>
        <taxon>Bacteria</taxon>
        <taxon>Pseudomonadati</taxon>
        <taxon>Bacteroidota</taxon>
        <taxon>Cytophagia</taxon>
        <taxon>Cytophagales</taxon>
        <taxon>Hymenobacteraceae</taxon>
        <taxon>Adhaeribacter</taxon>
    </lineage>
</organism>
<dbReference type="SUPFAM" id="SSF53448">
    <property type="entry name" value="Nucleotide-diphospho-sugar transferases"/>
    <property type="match status" value="1"/>
</dbReference>
<dbReference type="OrthoDB" id="9800276at2"/>
<proteinExistence type="inferred from homology"/>
<dbReference type="EC" id="2.4.1.-" evidence="6"/>
<dbReference type="AlphaFoldDB" id="A0A369QFX5"/>
<dbReference type="RefSeq" id="WP_158546091.1">
    <property type="nucleotide sequence ID" value="NZ_QASA01000001.1"/>
</dbReference>
<gene>
    <name evidence="6" type="ORF">AHMF7616_00758</name>
</gene>
<dbReference type="EMBL" id="QASA01000001">
    <property type="protein sequence ID" value="RDC62167.1"/>
    <property type="molecule type" value="Genomic_DNA"/>
</dbReference>
<dbReference type="Pfam" id="PF00535">
    <property type="entry name" value="Glycos_transf_2"/>
    <property type="match status" value="1"/>
</dbReference>
<keyword evidence="2 6" id="KW-0328">Glycosyltransferase</keyword>
<dbReference type="InterPro" id="IPR029044">
    <property type="entry name" value="Nucleotide-diphossugar_trans"/>
</dbReference>
<evidence type="ECO:0000259" key="5">
    <source>
        <dbReference type="Pfam" id="PF00535"/>
    </source>
</evidence>